<dbReference type="EMBL" id="AP035768">
    <property type="protein sequence ID" value="BFO19551.1"/>
    <property type="molecule type" value="Genomic_DNA"/>
</dbReference>
<accession>A0AAT9HQL9</accession>
<protein>
    <submittedName>
        <fullName evidence="1">Uncharacterized protein</fullName>
    </submittedName>
</protein>
<organism evidence="1">
    <name type="scientific">Streptomyces haneummycinicus</name>
    <dbReference type="NCBI Taxonomy" id="3074435"/>
    <lineage>
        <taxon>Bacteria</taxon>
        <taxon>Bacillati</taxon>
        <taxon>Actinomycetota</taxon>
        <taxon>Actinomycetes</taxon>
        <taxon>Kitasatosporales</taxon>
        <taxon>Streptomycetaceae</taxon>
        <taxon>Streptomyces</taxon>
    </lineage>
</organism>
<dbReference type="AlphaFoldDB" id="A0AAT9HQL9"/>
<evidence type="ECO:0000313" key="1">
    <source>
        <dbReference type="EMBL" id="BFO19551.1"/>
    </source>
</evidence>
<gene>
    <name evidence="1" type="ORF">SHKM778_59390</name>
</gene>
<reference evidence="1" key="2">
    <citation type="submission" date="2024-07" db="EMBL/GenBank/DDBJ databases">
        <title>Streptomyces haneummycinica sp. nov., a new antibiotic-producing actinobacterium isolated from marine sediment.</title>
        <authorList>
            <person name="Uemura M."/>
            <person name="Hamada M."/>
            <person name="Hirano S."/>
            <person name="Kobayashi K."/>
            <person name="Ohshiro T."/>
            <person name="Kobayashi T."/>
            <person name="Terahara T."/>
        </authorList>
    </citation>
    <scope>NUCLEOTIDE SEQUENCE</scope>
    <source>
        <strain evidence="1">KM77-8</strain>
    </source>
</reference>
<proteinExistence type="predicted"/>
<reference evidence="1" key="1">
    <citation type="submission" date="2024-06" db="EMBL/GenBank/DDBJ databases">
        <authorList>
            <consortium name="consrtm"/>
            <person name="Uemura M."/>
            <person name="Terahara T."/>
        </authorList>
    </citation>
    <scope>NUCLEOTIDE SEQUENCE</scope>
    <source>
        <strain evidence="1">KM77-8</strain>
    </source>
</reference>
<name>A0AAT9HQL9_9ACTN</name>
<sequence length="78" mass="9027">MRESPPPLPDVLIPRALARMREERPAVTDDGSWMFPRLMLQVWTETTRSPELALVLGEGYENVRGRGPGWWRGIRRRG</sequence>